<reference evidence="7" key="1">
    <citation type="submission" date="2025-08" db="UniProtKB">
        <authorList>
            <consortium name="Ensembl"/>
        </authorList>
    </citation>
    <scope>IDENTIFICATION</scope>
</reference>
<keyword evidence="2 4" id="KW-0863">Zinc-finger</keyword>
<evidence type="ECO:0000313" key="7">
    <source>
        <dbReference type="Ensembl" id="ENSCWAP00000025386.1"/>
    </source>
</evidence>
<dbReference type="GeneTree" id="ENSGT00940000162839"/>
<dbReference type="InterPro" id="IPR000315">
    <property type="entry name" value="Znf_B-box"/>
</dbReference>
<proteinExistence type="predicted"/>
<dbReference type="InterPro" id="IPR050143">
    <property type="entry name" value="TRIM/RBCC"/>
</dbReference>
<dbReference type="PANTHER" id="PTHR24103">
    <property type="entry name" value="E3 UBIQUITIN-PROTEIN LIGASE TRIM"/>
    <property type="match status" value="1"/>
</dbReference>
<keyword evidence="1" id="KW-0479">Metal-binding</keyword>
<dbReference type="GO" id="GO:0008270">
    <property type="term" value="F:zinc ion binding"/>
    <property type="evidence" value="ECO:0007669"/>
    <property type="project" value="UniProtKB-KW"/>
</dbReference>
<evidence type="ECO:0000256" key="2">
    <source>
        <dbReference type="ARBA" id="ARBA00022771"/>
    </source>
</evidence>
<dbReference type="SMART" id="SM00184">
    <property type="entry name" value="RING"/>
    <property type="match status" value="1"/>
</dbReference>
<dbReference type="Ensembl" id="ENSCWAT00000027515.1">
    <property type="protein sequence ID" value="ENSCWAP00000025386.1"/>
    <property type="gene ID" value="ENSCWAG00000019268.1"/>
</dbReference>
<feature type="domain" description="RING-type" evidence="5">
    <location>
        <begin position="16"/>
        <end position="57"/>
    </location>
</feature>
<dbReference type="Gene3D" id="3.30.40.10">
    <property type="entry name" value="Zinc/RING finger domain, C3HC4 (zinc finger)"/>
    <property type="match status" value="1"/>
</dbReference>
<evidence type="ECO:0000256" key="1">
    <source>
        <dbReference type="ARBA" id="ARBA00022723"/>
    </source>
</evidence>
<dbReference type="InterPro" id="IPR013083">
    <property type="entry name" value="Znf_RING/FYVE/PHD"/>
</dbReference>
<evidence type="ECO:0000259" key="6">
    <source>
        <dbReference type="PROSITE" id="PS50119"/>
    </source>
</evidence>
<name>A0A8C3X3X6_9CETA</name>
<evidence type="ECO:0000313" key="8">
    <source>
        <dbReference type="Proteomes" id="UP000694540"/>
    </source>
</evidence>
<keyword evidence="3" id="KW-0862">Zinc</keyword>
<feature type="domain" description="B box-type" evidence="6">
    <location>
        <begin position="92"/>
        <end position="133"/>
    </location>
</feature>
<organism evidence="7 8">
    <name type="scientific">Catagonus wagneri</name>
    <name type="common">Chacoan peccary</name>
    <dbReference type="NCBI Taxonomy" id="51154"/>
    <lineage>
        <taxon>Eukaryota</taxon>
        <taxon>Metazoa</taxon>
        <taxon>Chordata</taxon>
        <taxon>Craniata</taxon>
        <taxon>Vertebrata</taxon>
        <taxon>Euteleostomi</taxon>
        <taxon>Mammalia</taxon>
        <taxon>Eutheria</taxon>
        <taxon>Laurasiatheria</taxon>
        <taxon>Artiodactyla</taxon>
        <taxon>Suina</taxon>
        <taxon>Tayassuidae</taxon>
        <taxon>Catagonus</taxon>
    </lineage>
</organism>
<evidence type="ECO:0008006" key="9">
    <source>
        <dbReference type="Google" id="ProtNLM"/>
    </source>
</evidence>
<dbReference type="Pfam" id="PF00643">
    <property type="entry name" value="zf-B_box"/>
    <property type="match status" value="1"/>
</dbReference>
<dbReference type="Gene3D" id="3.30.160.60">
    <property type="entry name" value="Classic Zinc Finger"/>
    <property type="match status" value="1"/>
</dbReference>
<dbReference type="InterPro" id="IPR001841">
    <property type="entry name" value="Znf_RING"/>
</dbReference>
<dbReference type="AlphaFoldDB" id="A0A8C3X3X6"/>
<reference evidence="7" key="2">
    <citation type="submission" date="2025-09" db="UniProtKB">
        <authorList>
            <consortium name="Ensembl"/>
        </authorList>
    </citation>
    <scope>IDENTIFICATION</scope>
</reference>
<accession>A0A8C3X3X6</accession>
<dbReference type="Proteomes" id="UP000694540">
    <property type="component" value="Unplaced"/>
</dbReference>
<dbReference type="PROSITE" id="PS50119">
    <property type="entry name" value="ZF_BBOX"/>
    <property type="match status" value="1"/>
</dbReference>
<dbReference type="SUPFAM" id="SSF57845">
    <property type="entry name" value="B-box zinc-binding domain"/>
    <property type="match status" value="1"/>
</dbReference>
<dbReference type="Pfam" id="PF15227">
    <property type="entry name" value="zf-C3HC4_4"/>
    <property type="match status" value="1"/>
</dbReference>
<protein>
    <recommendedName>
        <fullName evidence="9">Tripartite motif-containing protein 75</fullName>
    </recommendedName>
</protein>
<keyword evidence="8" id="KW-1185">Reference proteome</keyword>
<evidence type="ECO:0000256" key="4">
    <source>
        <dbReference type="PROSITE-ProRule" id="PRU00024"/>
    </source>
</evidence>
<dbReference type="InterPro" id="IPR017907">
    <property type="entry name" value="Znf_RING_CS"/>
</dbReference>
<evidence type="ECO:0000256" key="3">
    <source>
        <dbReference type="ARBA" id="ARBA00022833"/>
    </source>
</evidence>
<sequence>MAVAAALAELQAEAKCPVCLDGLNDPVTIECGHNFCRRCVQRSWVDLEDTFPCPVCRHPCREPQLRSNAQLGRLIEVARLLLSGPSGRRRSQQSPLCEWHQQALSLFCEDDLEVLCPLCAQTPSHQGHAVQSAAAADHLQQVSSYVEPLKRQVADTQGLLATQGRKLLELREQVQRQRLELASDFAHGLRIPGCHELWCKSQILLRSGVAVAVVQAATAPIGPLGWELPYATGVTLKKNEKENLIIILIDGRQII</sequence>
<evidence type="ECO:0000259" key="5">
    <source>
        <dbReference type="PROSITE" id="PS50089"/>
    </source>
</evidence>
<dbReference type="PROSITE" id="PS00518">
    <property type="entry name" value="ZF_RING_1"/>
    <property type="match status" value="1"/>
</dbReference>
<dbReference type="SMART" id="SM00336">
    <property type="entry name" value="BBOX"/>
    <property type="match status" value="1"/>
</dbReference>
<dbReference type="SUPFAM" id="SSF57850">
    <property type="entry name" value="RING/U-box"/>
    <property type="match status" value="1"/>
</dbReference>
<dbReference type="PROSITE" id="PS50089">
    <property type="entry name" value="ZF_RING_2"/>
    <property type="match status" value="1"/>
</dbReference>